<dbReference type="AlphaFoldDB" id="A0A2T7NYX6"/>
<evidence type="ECO:0000313" key="3">
    <source>
        <dbReference type="Proteomes" id="UP000245119"/>
    </source>
</evidence>
<name>A0A2T7NYX6_POMCA</name>
<dbReference type="EMBL" id="PZQS01000008">
    <property type="protein sequence ID" value="PVD26333.1"/>
    <property type="molecule type" value="Genomic_DNA"/>
</dbReference>
<proteinExistence type="predicted"/>
<feature type="region of interest" description="Disordered" evidence="1">
    <location>
        <begin position="33"/>
        <end position="55"/>
    </location>
</feature>
<evidence type="ECO:0000313" key="2">
    <source>
        <dbReference type="EMBL" id="PVD26333.1"/>
    </source>
</evidence>
<comment type="caution">
    <text evidence="2">The sequence shown here is derived from an EMBL/GenBank/DDBJ whole genome shotgun (WGS) entry which is preliminary data.</text>
</comment>
<keyword evidence="3" id="KW-1185">Reference proteome</keyword>
<accession>A0A2T7NYX6</accession>
<reference evidence="2 3" key="1">
    <citation type="submission" date="2018-04" db="EMBL/GenBank/DDBJ databases">
        <title>The genome of golden apple snail Pomacea canaliculata provides insight into stress tolerance and invasive adaptation.</title>
        <authorList>
            <person name="Liu C."/>
            <person name="Liu B."/>
            <person name="Ren Y."/>
            <person name="Zhang Y."/>
            <person name="Wang H."/>
            <person name="Li S."/>
            <person name="Jiang F."/>
            <person name="Yin L."/>
            <person name="Zhang G."/>
            <person name="Qian W."/>
            <person name="Fan W."/>
        </authorList>
    </citation>
    <scope>NUCLEOTIDE SEQUENCE [LARGE SCALE GENOMIC DNA]</scope>
    <source>
        <strain evidence="2">SZHN2017</strain>
        <tissue evidence="2">Muscle</tissue>
    </source>
</reference>
<evidence type="ECO:0000256" key="1">
    <source>
        <dbReference type="SAM" id="MobiDB-lite"/>
    </source>
</evidence>
<sequence length="146" mass="15557">MNDPGSVVQIALRGRKWLLSHLSSVSRLISPGSHHVPSVRPPRSARASQHGHVTPRAGVVGSEGTMIFPGCPRRDVGRHSCTCNFARRLVDLRTWHAHNSASLGLLTAGPVLHTQRAQPEHARASTRALLGPWAGDKGRPGGPGAD</sequence>
<protein>
    <submittedName>
        <fullName evidence="2">Uncharacterized protein</fullName>
    </submittedName>
</protein>
<gene>
    <name evidence="2" type="ORF">C0Q70_14004</name>
</gene>
<feature type="region of interest" description="Disordered" evidence="1">
    <location>
        <begin position="118"/>
        <end position="146"/>
    </location>
</feature>
<organism evidence="2 3">
    <name type="scientific">Pomacea canaliculata</name>
    <name type="common">Golden apple snail</name>
    <dbReference type="NCBI Taxonomy" id="400727"/>
    <lineage>
        <taxon>Eukaryota</taxon>
        <taxon>Metazoa</taxon>
        <taxon>Spiralia</taxon>
        <taxon>Lophotrochozoa</taxon>
        <taxon>Mollusca</taxon>
        <taxon>Gastropoda</taxon>
        <taxon>Caenogastropoda</taxon>
        <taxon>Architaenioglossa</taxon>
        <taxon>Ampullarioidea</taxon>
        <taxon>Ampullariidae</taxon>
        <taxon>Pomacea</taxon>
    </lineage>
</organism>
<dbReference type="Proteomes" id="UP000245119">
    <property type="component" value="Linkage Group LG8"/>
</dbReference>